<accession>A0A223EPH5</accession>
<proteinExistence type="predicted"/>
<dbReference type="GeneID" id="56476346"/>
<protein>
    <submittedName>
        <fullName evidence="1">Uncharacterized protein</fullName>
    </submittedName>
</protein>
<reference evidence="1 2" key="1">
    <citation type="submission" date="2016-10" db="EMBL/GenBank/DDBJ databases">
        <title>The whole genome sequencing and assembly of Bacillus simplex DSM 1321 strain.</title>
        <authorList>
            <person name="Park M.-K."/>
            <person name="Lee Y.-J."/>
            <person name="Yi H."/>
            <person name="Bahn Y.-S."/>
            <person name="Kim J.F."/>
            <person name="Lee D.-W."/>
        </authorList>
    </citation>
    <scope>NUCLEOTIDE SEQUENCE [LARGE SCALE GENOMIC DNA]</scope>
    <source>
        <strain evidence="1 2">DSM 1321</strain>
    </source>
</reference>
<organism evidence="1 2">
    <name type="scientific">Peribacillus simplex NBRC 15720 = DSM 1321</name>
    <dbReference type="NCBI Taxonomy" id="1349754"/>
    <lineage>
        <taxon>Bacteria</taxon>
        <taxon>Bacillati</taxon>
        <taxon>Bacillota</taxon>
        <taxon>Bacilli</taxon>
        <taxon>Bacillales</taxon>
        <taxon>Bacillaceae</taxon>
        <taxon>Peribacillus</taxon>
    </lineage>
</organism>
<evidence type="ECO:0000313" key="1">
    <source>
        <dbReference type="EMBL" id="ASS97133.1"/>
    </source>
</evidence>
<evidence type="ECO:0000313" key="2">
    <source>
        <dbReference type="Proteomes" id="UP000214618"/>
    </source>
</evidence>
<dbReference type="EMBL" id="CP017704">
    <property type="protein sequence ID" value="ASS97133.1"/>
    <property type="molecule type" value="Genomic_DNA"/>
</dbReference>
<dbReference type="OrthoDB" id="2428283at2"/>
<name>A0A223EPH5_9BACI</name>
<dbReference type="AlphaFoldDB" id="A0A223EPH5"/>
<sequence>MNDIHNHVLTVIDFMKTGHKTCFVKVIGFDDESGQDFEGEVKFVGDLPFGDLIHPERSHLSSSCREFVRDDLLRRYSQGQFE</sequence>
<dbReference type="RefSeq" id="WP_063235991.1">
    <property type="nucleotide sequence ID" value="NZ_BCVO01000035.1"/>
</dbReference>
<gene>
    <name evidence="1" type="ORF">BS1321_26485</name>
</gene>
<dbReference type="Proteomes" id="UP000214618">
    <property type="component" value="Chromosome"/>
</dbReference>